<sequence length="108" mass="12662">MKRTSRTIRIPESLDYDIEELAEKHKTSYTDAMLLLLTYGTKVESYRGPLDDPAVRDQIDEEFRQMTYEGKVFEQLSAFSKSQLDALKSAVRMEEERRYGAKQEQNVF</sequence>
<organism evidence="1">
    <name type="scientific">marine metagenome</name>
    <dbReference type="NCBI Taxonomy" id="408172"/>
    <lineage>
        <taxon>unclassified sequences</taxon>
        <taxon>metagenomes</taxon>
        <taxon>ecological metagenomes</taxon>
    </lineage>
</organism>
<protein>
    <submittedName>
        <fullName evidence="1">Uncharacterized protein</fullName>
    </submittedName>
</protein>
<name>A0A381WLL9_9ZZZZ</name>
<reference evidence="1" key="1">
    <citation type="submission" date="2018-05" db="EMBL/GenBank/DDBJ databases">
        <authorList>
            <person name="Lanie J.A."/>
            <person name="Ng W.-L."/>
            <person name="Kazmierczak K.M."/>
            <person name="Andrzejewski T.M."/>
            <person name="Davidsen T.M."/>
            <person name="Wayne K.J."/>
            <person name="Tettelin H."/>
            <person name="Glass J.I."/>
            <person name="Rusch D."/>
            <person name="Podicherti R."/>
            <person name="Tsui H.-C.T."/>
            <person name="Winkler M.E."/>
        </authorList>
    </citation>
    <scope>NUCLEOTIDE SEQUENCE</scope>
</reference>
<accession>A0A381WLL9</accession>
<dbReference type="EMBL" id="UINC01012200">
    <property type="protein sequence ID" value="SVA53399.1"/>
    <property type="molecule type" value="Genomic_DNA"/>
</dbReference>
<dbReference type="AlphaFoldDB" id="A0A381WLL9"/>
<proteinExistence type="predicted"/>
<evidence type="ECO:0000313" key="1">
    <source>
        <dbReference type="EMBL" id="SVA53399.1"/>
    </source>
</evidence>
<gene>
    <name evidence="1" type="ORF">METZ01_LOCUS106253</name>
</gene>